<evidence type="ECO:0000256" key="5">
    <source>
        <dbReference type="ARBA" id="ARBA00023163"/>
    </source>
</evidence>
<evidence type="ECO:0000313" key="7">
    <source>
        <dbReference type="EMBL" id="SIR65251.1"/>
    </source>
</evidence>
<protein>
    <submittedName>
        <fullName evidence="7">Uncharacterized conserved protein, DUF1778 family</fullName>
    </submittedName>
</protein>
<dbReference type="Pfam" id="PF08681">
    <property type="entry name" value="TacA1"/>
    <property type="match status" value="1"/>
</dbReference>
<dbReference type="AlphaFoldDB" id="A0A1N7CNR6"/>
<dbReference type="PANTHER" id="PTHR35401">
    <property type="entry name" value="COPG FAMILY HELIX-TURN-HELIX PROTEIN-RELATED-RELATED"/>
    <property type="match status" value="1"/>
</dbReference>
<sequence>MAAQRTYALVVGAKEERINLRVDAETKRLLESASEAAGDTVSSFVLGAATTAARELLADRTVFRLDEEQWQAFDAALSRESRDVPGLAELIRTPTILDENP</sequence>
<name>A0A1N7CNR6_9ACTN</name>
<comment type="similarity">
    <text evidence="6">Belongs to the TacA antitoxin family.</text>
</comment>
<dbReference type="EMBL" id="FTNI01000012">
    <property type="protein sequence ID" value="SIR65251.1"/>
    <property type="molecule type" value="Genomic_DNA"/>
</dbReference>
<gene>
    <name evidence="7" type="ORF">SAMN05421833_112107</name>
</gene>
<dbReference type="OrthoDB" id="574265at2"/>
<evidence type="ECO:0000256" key="6">
    <source>
        <dbReference type="ARBA" id="ARBA00049988"/>
    </source>
</evidence>
<dbReference type="SUPFAM" id="SSF47598">
    <property type="entry name" value="Ribbon-helix-helix"/>
    <property type="match status" value="1"/>
</dbReference>
<dbReference type="GO" id="GO:0006355">
    <property type="term" value="P:regulation of DNA-templated transcription"/>
    <property type="evidence" value="ECO:0007669"/>
    <property type="project" value="InterPro"/>
</dbReference>
<evidence type="ECO:0000256" key="3">
    <source>
        <dbReference type="ARBA" id="ARBA00023015"/>
    </source>
</evidence>
<keyword evidence="4" id="KW-0238">DNA-binding</keyword>
<dbReference type="PANTHER" id="PTHR35401:SF1">
    <property type="entry name" value="CYTOPLASMIC PROTEIN"/>
    <property type="match status" value="1"/>
</dbReference>
<dbReference type="InterPro" id="IPR010985">
    <property type="entry name" value="Ribbon_hlx_hlx"/>
</dbReference>
<keyword evidence="2" id="KW-1277">Toxin-antitoxin system</keyword>
<proteinExistence type="inferred from homology"/>
<keyword evidence="1" id="KW-0678">Repressor</keyword>
<dbReference type="Gene3D" id="1.20.5.780">
    <property type="entry name" value="Single helix bin"/>
    <property type="match status" value="1"/>
</dbReference>
<dbReference type="STRING" id="58117.SAMN05421833_112107"/>
<dbReference type="GO" id="GO:0003677">
    <property type="term" value="F:DNA binding"/>
    <property type="evidence" value="ECO:0007669"/>
    <property type="project" value="UniProtKB-KW"/>
</dbReference>
<reference evidence="8" key="1">
    <citation type="submission" date="2017-01" db="EMBL/GenBank/DDBJ databases">
        <authorList>
            <person name="Varghese N."/>
            <person name="Submissions S."/>
        </authorList>
    </citation>
    <scope>NUCLEOTIDE SEQUENCE [LARGE SCALE GENOMIC DNA]</scope>
    <source>
        <strain evidence="8">ATCC 12950</strain>
    </source>
</reference>
<evidence type="ECO:0000256" key="2">
    <source>
        <dbReference type="ARBA" id="ARBA00022649"/>
    </source>
</evidence>
<organism evidence="7 8">
    <name type="scientific">Microbispora rosea</name>
    <dbReference type="NCBI Taxonomy" id="58117"/>
    <lineage>
        <taxon>Bacteria</taxon>
        <taxon>Bacillati</taxon>
        <taxon>Actinomycetota</taxon>
        <taxon>Actinomycetes</taxon>
        <taxon>Streptosporangiales</taxon>
        <taxon>Streptosporangiaceae</taxon>
        <taxon>Microbispora</taxon>
    </lineage>
</organism>
<keyword evidence="8" id="KW-1185">Reference proteome</keyword>
<keyword evidence="3" id="KW-0805">Transcription regulation</keyword>
<accession>A0A1N7CNR6</accession>
<dbReference type="Proteomes" id="UP000186096">
    <property type="component" value="Unassembled WGS sequence"/>
</dbReference>
<keyword evidence="5" id="KW-0804">Transcription</keyword>
<dbReference type="InterPro" id="IPR014795">
    <property type="entry name" value="TacA_1-like"/>
</dbReference>
<dbReference type="RefSeq" id="WP_076436166.1">
    <property type="nucleotide sequence ID" value="NZ_CP192071.1"/>
</dbReference>
<evidence type="ECO:0000256" key="1">
    <source>
        <dbReference type="ARBA" id="ARBA00022491"/>
    </source>
</evidence>
<evidence type="ECO:0000256" key="4">
    <source>
        <dbReference type="ARBA" id="ARBA00023125"/>
    </source>
</evidence>
<evidence type="ECO:0000313" key="8">
    <source>
        <dbReference type="Proteomes" id="UP000186096"/>
    </source>
</evidence>